<comment type="caution">
    <text evidence="1">The sequence shown here is derived from an EMBL/GenBank/DDBJ whole genome shotgun (WGS) entry which is preliminary data.</text>
</comment>
<evidence type="ECO:0000313" key="2">
    <source>
        <dbReference type="Proteomes" id="UP000588098"/>
    </source>
</evidence>
<dbReference type="Proteomes" id="UP000588098">
    <property type="component" value="Unassembled WGS sequence"/>
</dbReference>
<reference evidence="1 2" key="1">
    <citation type="submission" date="2020-08" db="EMBL/GenBank/DDBJ databases">
        <title>Genomic Encyclopedia of Type Strains, Phase III (KMG-III): the genomes of soil and plant-associated and newly described type strains.</title>
        <authorList>
            <person name="Whitman W."/>
        </authorList>
    </citation>
    <scope>NUCLEOTIDE SEQUENCE [LARGE SCALE GENOMIC DNA]</scope>
    <source>
        <strain evidence="1 2">CECT 8305</strain>
    </source>
</reference>
<accession>A0A7W9QEA8</accession>
<evidence type="ECO:0000313" key="1">
    <source>
        <dbReference type="EMBL" id="MBB5937447.1"/>
    </source>
</evidence>
<organism evidence="1 2">
    <name type="scientific">Streptomyces zagrosensis</name>
    <dbReference type="NCBI Taxonomy" id="1042984"/>
    <lineage>
        <taxon>Bacteria</taxon>
        <taxon>Bacillati</taxon>
        <taxon>Actinomycetota</taxon>
        <taxon>Actinomycetes</taxon>
        <taxon>Kitasatosporales</taxon>
        <taxon>Streptomycetaceae</taxon>
        <taxon>Streptomyces</taxon>
    </lineage>
</organism>
<dbReference type="EMBL" id="JACHJL010000011">
    <property type="protein sequence ID" value="MBB5937447.1"/>
    <property type="molecule type" value="Genomic_DNA"/>
</dbReference>
<sequence length="65" mass="7241">MRKRAPDLAVISRSGARWRPCVRCAVPASADVTAQRRRHDTTTACGAAPGHYFLLPRFSLTRTEM</sequence>
<protein>
    <submittedName>
        <fullName evidence="1">Uncharacterized protein</fullName>
    </submittedName>
</protein>
<proteinExistence type="predicted"/>
<keyword evidence="2" id="KW-1185">Reference proteome</keyword>
<name>A0A7W9QEA8_9ACTN</name>
<gene>
    <name evidence="1" type="ORF">FHS42_004526</name>
</gene>
<dbReference type="AlphaFoldDB" id="A0A7W9QEA8"/>